<organism evidence="2 3">
    <name type="scientific">Stephania yunnanensis</name>
    <dbReference type="NCBI Taxonomy" id="152371"/>
    <lineage>
        <taxon>Eukaryota</taxon>
        <taxon>Viridiplantae</taxon>
        <taxon>Streptophyta</taxon>
        <taxon>Embryophyta</taxon>
        <taxon>Tracheophyta</taxon>
        <taxon>Spermatophyta</taxon>
        <taxon>Magnoliopsida</taxon>
        <taxon>Ranunculales</taxon>
        <taxon>Menispermaceae</taxon>
        <taxon>Menispermoideae</taxon>
        <taxon>Cissampelideae</taxon>
        <taxon>Stephania</taxon>
    </lineage>
</organism>
<accession>A0AAP0IHH7</accession>
<gene>
    <name evidence="2" type="ORF">Syun_022249</name>
</gene>
<proteinExistence type="predicted"/>
<reference evidence="2 3" key="1">
    <citation type="submission" date="2024-01" db="EMBL/GenBank/DDBJ databases">
        <title>Genome assemblies of Stephania.</title>
        <authorList>
            <person name="Yang L."/>
        </authorList>
    </citation>
    <scope>NUCLEOTIDE SEQUENCE [LARGE SCALE GENOMIC DNA]</scope>
    <source>
        <strain evidence="2">YNDBR</strain>
        <tissue evidence="2">Leaf</tissue>
    </source>
</reference>
<evidence type="ECO:0000313" key="2">
    <source>
        <dbReference type="EMBL" id="KAK9115452.1"/>
    </source>
</evidence>
<protein>
    <submittedName>
        <fullName evidence="2">Uncharacterized protein</fullName>
    </submittedName>
</protein>
<feature type="compositionally biased region" description="Low complexity" evidence="1">
    <location>
        <begin position="125"/>
        <end position="139"/>
    </location>
</feature>
<comment type="caution">
    <text evidence="2">The sequence shown here is derived from an EMBL/GenBank/DDBJ whole genome shotgun (WGS) entry which is preliminary data.</text>
</comment>
<feature type="compositionally biased region" description="Low complexity" evidence="1">
    <location>
        <begin position="14"/>
        <end position="44"/>
    </location>
</feature>
<evidence type="ECO:0000313" key="3">
    <source>
        <dbReference type="Proteomes" id="UP001420932"/>
    </source>
</evidence>
<feature type="region of interest" description="Disordered" evidence="1">
    <location>
        <begin position="125"/>
        <end position="156"/>
    </location>
</feature>
<sequence>MIGVGENKRVVMTNTNNKNNSTSPDLPNSNTNSNSNSNSNNNINHDVHSMPDSPMLETSSSFGSTSSSPSMANLPPIRLHVEDHLHHPHHHKQQQQQLIGGLDESFAQMNVSTVPTTATTSVSVSVVGHKQQQQQQQQQQEEEEEDDGGAFLLLSSPPLPLPTSIGVVNSNNAFVVSDDERSDHGIPTAFRKPPSPHHMLHRSAELPSPDDTTMSRDDNNNNNNNNNVISHAKPLEYQESVPVVQRDARVLLPHVDPNRDASDPNYRIQIQQHQLHDSGHLMQSHLDQQQFQHHQQFVHAGTHYIHHTTGAVPMSSYYAMQPQQQQQQQQHHQHQLDQHHYPMYFMPLRHTQPYNLSMQSNLTDATTAIASSRPPLPPNPTILTTSAYKDQPVSSVYPSRTPTPPKPEIYRTAASAAPQLLHMTAADQHYANYSHQMHHPPQSVASAANYTYDFTDPAHSQIYYTQPIAPTLPPQYQTITSAAGIPGSEIPVQLPTVETPKQQYQIRTSQPI</sequence>
<dbReference type="Proteomes" id="UP001420932">
    <property type="component" value="Unassembled WGS sequence"/>
</dbReference>
<dbReference type="EMBL" id="JBBNAF010000009">
    <property type="protein sequence ID" value="KAK9115452.1"/>
    <property type="molecule type" value="Genomic_DNA"/>
</dbReference>
<feature type="region of interest" description="Disordered" evidence="1">
    <location>
        <begin position="178"/>
        <end position="231"/>
    </location>
</feature>
<name>A0AAP0IHH7_9MAGN</name>
<feature type="compositionally biased region" description="Low complexity" evidence="1">
    <location>
        <begin position="59"/>
        <end position="70"/>
    </location>
</feature>
<dbReference type="AlphaFoldDB" id="A0AAP0IHH7"/>
<evidence type="ECO:0000256" key="1">
    <source>
        <dbReference type="SAM" id="MobiDB-lite"/>
    </source>
</evidence>
<feature type="region of interest" description="Disordered" evidence="1">
    <location>
        <begin position="14"/>
        <end position="74"/>
    </location>
</feature>
<keyword evidence="3" id="KW-1185">Reference proteome</keyword>